<keyword evidence="1 2" id="KW-0103">Bromodomain</keyword>
<sequence length="552" mass="58624">MESAPRLETVKTAPLLAIAPQTRAEQRWELKRKHACISADLELLSFEVAKARQKVAISPACVQKPLTEAETQSLAANRAARLRDITCKHCPPILKVVRAHKWAWPFNQPVDLNRFKDYLRVITQPMDLATVQGKLDAGQYSEPTQFEADMRLIFDNCRRYNAVDQEVVVMGNTLESKFEEKWSAVLPAKVVDVEVAVQTDEAEIRQFHLLAAHGEAQRELARHFERLTPRFGALQREITDAKTMAGKMCPPLSADAQVALGGDLHLLSQQSDEHFMRGMETIVWARDDSLEKSPQSEEYNLVLHNVDGPMNASLQSFANACLRPRSGAQGQHWPGLVVGAGLKGIPARPGAAADATRAFMGGEGAQGDTPAQGAGAGKSCSLPEAGSAGAGSGSGGAMPPPSGPGRTLLRTTTGANLWPPPRPPLLPQQRSLVFTPPGIAAGRMLLEQGSGVGHSDWAHGIAQTPEAAAGSGTIAAGALPLTPLPHQGSSVIVLQPVTAAAAQRLETPGSGTPAEAVAVEAALPHQTRGTANALHTPEAQATHSIATAPHPD</sequence>
<accession>A0AAW1NZ67</accession>
<organism evidence="5 6">
    <name type="scientific">Symbiochloris irregularis</name>
    <dbReference type="NCBI Taxonomy" id="706552"/>
    <lineage>
        <taxon>Eukaryota</taxon>
        <taxon>Viridiplantae</taxon>
        <taxon>Chlorophyta</taxon>
        <taxon>core chlorophytes</taxon>
        <taxon>Trebouxiophyceae</taxon>
        <taxon>Trebouxiales</taxon>
        <taxon>Trebouxiaceae</taxon>
        <taxon>Symbiochloris</taxon>
    </lineage>
</organism>
<feature type="domain" description="Bromo" evidence="4">
    <location>
        <begin position="98"/>
        <end position="168"/>
    </location>
</feature>
<evidence type="ECO:0000256" key="3">
    <source>
        <dbReference type="SAM" id="MobiDB-lite"/>
    </source>
</evidence>
<evidence type="ECO:0000256" key="1">
    <source>
        <dbReference type="ARBA" id="ARBA00023117"/>
    </source>
</evidence>
<feature type="compositionally biased region" description="Low complexity" evidence="3">
    <location>
        <begin position="404"/>
        <end position="414"/>
    </location>
</feature>
<protein>
    <recommendedName>
        <fullName evidence="4">Bromo domain-containing protein</fullName>
    </recommendedName>
</protein>
<dbReference type="PROSITE" id="PS00633">
    <property type="entry name" value="BROMODOMAIN_1"/>
    <property type="match status" value="1"/>
</dbReference>
<keyword evidence="6" id="KW-1185">Reference proteome</keyword>
<dbReference type="SMART" id="SM00297">
    <property type="entry name" value="BROMO"/>
    <property type="match status" value="1"/>
</dbReference>
<proteinExistence type="predicted"/>
<evidence type="ECO:0000259" key="4">
    <source>
        <dbReference type="PROSITE" id="PS50014"/>
    </source>
</evidence>
<dbReference type="InterPro" id="IPR001487">
    <property type="entry name" value="Bromodomain"/>
</dbReference>
<dbReference type="Proteomes" id="UP001465755">
    <property type="component" value="Unassembled WGS sequence"/>
</dbReference>
<dbReference type="PANTHER" id="PTHR45926">
    <property type="entry name" value="OSJNBA0053K19.4 PROTEIN"/>
    <property type="match status" value="1"/>
</dbReference>
<feature type="region of interest" description="Disordered" evidence="3">
    <location>
        <begin position="527"/>
        <end position="552"/>
    </location>
</feature>
<comment type="caution">
    <text evidence="5">The sequence shown here is derived from an EMBL/GenBank/DDBJ whole genome shotgun (WGS) entry which is preliminary data.</text>
</comment>
<name>A0AAW1NZ67_9CHLO</name>
<evidence type="ECO:0000313" key="6">
    <source>
        <dbReference type="Proteomes" id="UP001465755"/>
    </source>
</evidence>
<dbReference type="AlphaFoldDB" id="A0AAW1NZ67"/>
<dbReference type="SUPFAM" id="SSF47370">
    <property type="entry name" value="Bromodomain"/>
    <property type="match status" value="1"/>
</dbReference>
<evidence type="ECO:0000256" key="2">
    <source>
        <dbReference type="PROSITE-ProRule" id="PRU00035"/>
    </source>
</evidence>
<dbReference type="PRINTS" id="PR00503">
    <property type="entry name" value="BROMODOMAIN"/>
</dbReference>
<dbReference type="PROSITE" id="PS50014">
    <property type="entry name" value="BROMODOMAIN_2"/>
    <property type="match status" value="1"/>
</dbReference>
<reference evidence="5 6" key="1">
    <citation type="journal article" date="2024" name="Nat. Commun.">
        <title>Phylogenomics reveals the evolutionary origins of lichenization in chlorophyte algae.</title>
        <authorList>
            <person name="Puginier C."/>
            <person name="Libourel C."/>
            <person name="Otte J."/>
            <person name="Skaloud P."/>
            <person name="Haon M."/>
            <person name="Grisel S."/>
            <person name="Petersen M."/>
            <person name="Berrin J.G."/>
            <person name="Delaux P.M."/>
            <person name="Dal Grande F."/>
            <person name="Keller J."/>
        </authorList>
    </citation>
    <scope>NUCLEOTIDE SEQUENCE [LARGE SCALE GENOMIC DNA]</scope>
    <source>
        <strain evidence="5 6">SAG 2036</strain>
    </source>
</reference>
<dbReference type="Gene3D" id="1.20.920.10">
    <property type="entry name" value="Bromodomain-like"/>
    <property type="match status" value="1"/>
</dbReference>
<dbReference type="Pfam" id="PF00439">
    <property type="entry name" value="Bromodomain"/>
    <property type="match status" value="1"/>
</dbReference>
<dbReference type="InterPro" id="IPR036427">
    <property type="entry name" value="Bromodomain-like_sf"/>
</dbReference>
<gene>
    <name evidence="5" type="ORF">WJX73_009720</name>
</gene>
<evidence type="ECO:0000313" key="5">
    <source>
        <dbReference type="EMBL" id="KAK9802710.1"/>
    </source>
</evidence>
<dbReference type="EMBL" id="JALJOQ010000069">
    <property type="protein sequence ID" value="KAK9802710.1"/>
    <property type="molecule type" value="Genomic_DNA"/>
</dbReference>
<feature type="region of interest" description="Disordered" evidence="3">
    <location>
        <begin position="360"/>
        <end position="430"/>
    </location>
</feature>
<dbReference type="InterPro" id="IPR018359">
    <property type="entry name" value="Bromodomain_CS"/>
</dbReference>